<evidence type="ECO:0000256" key="1">
    <source>
        <dbReference type="ARBA" id="ARBA00004429"/>
    </source>
</evidence>
<dbReference type="FunFam" id="3.30.2090.10:FF:000001">
    <property type="entry name" value="Efflux pump membrane transporter"/>
    <property type="match status" value="1"/>
</dbReference>
<feature type="transmembrane region" description="Helical" evidence="9">
    <location>
        <begin position="12"/>
        <end position="32"/>
    </location>
</feature>
<proteinExistence type="inferred from homology"/>
<keyword evidence="6 9" id="KW-0812">Transmembrane</keyword>
<evidence type="ECO:0000256" key="8">
    <source>
        <dbReference type="ARBA" id="ARBA00023136"/>
    </source>
</evidence>
<feature type="transmembrane region" description="Helical" evidence="9">
    <location>
        <begin position="398"/>
        <end position="418"/>
    </location>
</feature>
<dbReference type="NCBIfam" id="TIGR00915">
    <property type="entry name" value="2A0602"/>
    <property type="match status" value="1"/>
</dbReference>
<reference evidence="10 11" key="1">
    <citation type="submission" date="2019-06" db="EMBL/GenBank/DDBJ databases">
        <title>Whole genome shotgun sequence of Vibrio comitans NBRC 102076.</title>
        <authorList>
            <person name="Hosoyama A."/>
            <person name="Uohara A."/>
            <person name="Ohji S."/>
            <person name="Ichikawa N."/>
        </authorList>
    </citation>
    <scope>NUCLEOTIDE SEQUENCE [LARGE SCALE GENOMIC DNA]</scope>
    <source>
        <strain evidence="10 11">NBRC 102076</strain>
    </source>
</reference>
<keyword evidence="3 9" id="KW-0813">Transport</keyword>
<evidence type="ECO:0000256" key="9">
    <source>
        <dbReference type="RuleBase" id="RU364070"/>
    </source>
</evidence>
<feature type="transmembrane region" description="Helical" evidence="9">
    <location>
        <begin position="922"/>
        <end position="943"/>
    </location>
</feature>
<feature type="transmembrane region" description="Helical" evidence="9">
    <location>
        <begin position="536"/>
        <end position="554"/>
    </location>
</feature>
<evidence type="ECO:0000256" key="4">
    <source>
        <dbReference type="ARBA" id="ARBA00022475"/>
    </source>
</evidence>
<keyword evidence="11" id="KW-1185">Reference proteome</keyword>
<dbReference type="InterPro" id="IPR027463">
    <property type="entry name" value="AcrB_DN_DC_subdom"/>
</dbReference>
<dbReference type="FunFam" id="3.30.2090.10:FF:000002">
    <property type="entry name" value="Efflux pump membrane transporter"/>
    <property type="match status" value="1"/>
</dbReference>
<dbReference type="GO" id="GO:0005886">
    <property type="term" value="C:plasma membrane"/>
    <property type="evidence" value="ECO:0007669"/>
    <property type="project" value="UniProtKB-SubCell"/>
</dbReference>
<dbReference type="EMBL" id="BJLH01000005">
    <property type="protein sequence ID" value="GEA60016.1"/>
    <property type="molecule type" value="Genomic_DNA"/>
</dbReference>
<dbReference type="PRINTS" id="PR00702">
    <property type="entry name" value="ACRIFLAVINRP"/>
</dbReference>
<comment type="subcellular location">
    <subcellularLocation>
        <location evidence="1 9">Cell inner membrane</location>
        <topology evidence="1 9">Multi-pass membrane protein</topology>
    </subcellularLocation>
</comment>
<evidence type="ECO:0000256" key="6">
    <source>
        <dbReference type="ARBA" id="ARBA00022692"/>
    </source>
</evidence>
<accession>A0A4Y3IKV6</accession>
<feature type="transmembrane region" description="Helical" evidence="9">
    <location>
        <begin position="439"/>
        <end position="460"/>
    </location>
</feature>
<comment type="caution">
    <text evidence="10">The sequence shown here is derived from an EMBL/GenBank/DDBJ whole genome shotgun (WGS) entry which is preliminary data.</text>
</comment>
<dbReference type="Gene3D" id="3.30.2090.10">
    <property type="entry name" value="Multidrug efflux transporter AcrB TolC docking domain, DN and DC subdomains"/>
    <property type="match status" value="2"/>
</dbReference>
<dbReference type="Gene3D" id="3.30.70.1440">
    <property type="entry name" value="Multidrug efflux transporter AcrB pore domain"/>
    <property type="match status" value="1"/>
</dbReference>
<dbReference type="OrthoDB" id="9757904at2"/>
<dbReference type="AlphaFoldDB" id="A0A4Y3IKV6"/>
<protein>
    <recommendedName>
        <fullName evidence="9">Efflux pump membrane transporter</fullName>
    </recommendedName>
</protein>
<dbReference type="Pfam" id="PF00873">
    <property type="entry name" value="ACR_tran"/>
    <property type="match status" value="1"/>
</dbReference>
<dbReference type="Gene3D" id="3.30.70.1320">
    <property type="entry name" value="Multidrug efflux transporter AcrB pore domain like"/>
    <property type="match status" value="1"/>
</dbReference>
<evidence type="ECO:0000313" key="11">
    <source>
        <dbReference type="Proteomes" id="UP000318242"/>
    </source>
</evidence>
<feature type="transmembrane region" description="Helical" evidence="9">
    <location>
        <begin position="896"/>
        <end position="916"/>
    </location>
</feature>
<dbReference type="Proteomes" id="UP000318242">
    <property type="component" value="Unassembled WGS sequence"/>
</dbReference>
<feature type="transmembrane region" description="Helical" evidence="9">
    <location>
        <begin position="368"/>
        <end position="392"/>
    </location>
</feature>
<dbReference type="FunFam" id="3.30.70.1430:FF:000001">
    <property type="entry name" value="Efflux pump membrane transporter"/>
    <property type="match status" value="1"/>
</dbReference>
<dbReference type="SUPFAM" id="SSF82866">
    <property type="entry name" value="Multidrug efflux transporter AcrB transmembrane domain"/>
    <property type="match status" value="2"/>
</dbReference>
<dbReference type="GO" id="GO:0042910">
    <property type="term" value="F:xenobiotic transmembrane transporter activity"/>
    <property type="evidence" value="ECO:0007669"/>
    <property type="project" value="TreeGrafter"/>
</dbReference>
<sequence length="1042" mass="112091">MSLSNFFINRPIFAWVISIVIMLSGIAAIYTLPVAQYPTIAPPAVTISTSYPGASAKTIEDSVTQVIEQGMTGLDNLLYMSSKSDSSGSASITLTFSAETDPDIAQVQVQNSLQQVSNRLPAAVQSQGTSVSKSTSGFMSVTNLYSPDGSMTAGDIQDYANSSIKDVISRVNGVGGVTIFGPSYAMRIWLDPAKLNSYSLTPVDISNAVSVQNSQVTVGQLGGTPAVDSQLINATITAQSLLTTVDEFKNILIKVDSDGSQIKLQDVARVELASEDSSTIPSYMGKEASGIAVTLATGANSLDTQNAVDAKLEQLSKGFPEGLAMAKSTDNNLFIRISISEVVKTLFEAVALVFFVMLLFLQNFRATLIPTIAVPVVLLGTFAVMSVLGFSINTLTMFGLVLAIGLLVDDAIVVVENVERLMHEENLSPLEATKKSMGQITSALIGITMVLSVVFIPMAFMSGSTGVIYQQFSLTIVSAMVLSVVVALVLTPVLCATLLKPAGKESNFKAFALFNRGFDKLSANYRGSVKHVLFRPLRFILIYGLLFAGTAYLYNTLPSSFLPSEDQGDFNVMVTTPTGTTLQKTQEVMLDIKDYFEEYEQDTVNHVFTVAGFNFSGSGQNAGIAFIGLKDWSERTADGTDVNSIMGRVTEHFSTYKDAQIFAFGSPAIRELGTADGFDFYLEDISGIGHDKLIEVRNQLLGAIAQSPVLQKTRPNGLEDTAQLFLDVDYEKAKVLGVDIDDINQSLSIAWASSYVNDFIDRGRSKKVYIQADAEYRMTPEDLDLWFVRNDQGEMVPISAFSTSHWGKGSPQLQRYNGNPAVEIIGEAAPGYSTGEAMAEVDRLAAEISNDVQVSWTGMSYQEIEAGDQAPILYAISILMVFLCLAALYESWSIPIAIILVVPLGLLGALAAIMLRGLENDVYFQVGVLTTIGLTAKNAILIVEFAKELYDKGVNIIDATVQACEMRLRPIIMTSLAFGLGVLPLVISTGAGANARNAIGTSVMGGIMAATLLVIYFAPLFFVLICKVFHVGTKQIAVKEAE</sequence>
<evidence type="ECO:0000256" key="5">
    <source>
        <dbReference type="ARBA" id="ARBA00022519"/>
    </source>
</evidence>
<dbReference type="NCBIfam" id="NF000282">
    <property type="entry name" value="RND_permease_1"/>
    <property type="match status" value="1"/>
</dbReference>
<evidence type="ECO:0000256" key="2">
    <source>
        <dbReference type="ARBA" id="ARBA00010942"/>
    </source>
</evidence>
<feature type="transmembrane region" description="Helical" evidence="9">
    <location>
        <begin position="342"/>
        <end position="361"/>
    </location>
</feature>
<dbReference type="Gene3D" id="3.30.70.1430">
    <property type="entry name" value="Multidrug efflux transporter AcrB pore domain"/>
    <property type="match status" value="2"/>
</dbReference>
<organism evidence="10 11">
    <name type="scientific">Vibrio comitans NBRC 102076</name>
    <dbReference type="NCBI Taxonomy" id="1219078"/>
    <lineage>
        <taxon>Bacteria</taxon>
        <taxon>Pseudomonadati</taxon>
        <taxon>Pseudomonadota</taxon>
        <taxon>Gammaproteobacteria</taxon>
        <taxon>Vibrionales</taxon>
        <taxon>Vibrionaceae</taxon>
        <taxon>Vibrio</taxon>
    </lineage>
</organism>
<gene>
    <name evidence="10" type="ORF">VCO01S_12090</name>
</gene>
<keyword evidence="8 9" id="KW-0472">Membrane</keyword>
<evidence type="ECO:0000256" key="3">
    <source>
        <dbReference type="ARBA" id="ARBA00022448"/>
    </source>
</evidence>
<keyword evidence="4" id="KW-1003">Cell membrane</keyword>
<dbReference type="Gene3D" id="1.20.1640.10">
    <property type="entry name" value="Multidrug efflux transporter AcrB transmembrane domain"/>
    <property type="match status" value="2"/>
</dbReference>
<feature type="transmembrane region" description="Helical" evidence="9">
    <location>
        <begin position="971"/>
        <end position="991"/>
    </location>
</feature>
<dbReference type="SUPFAM" id="SSF82714">
    <property type="entry name" value="Multidrug efflux transporter AcrB TolC docking domain, DN and DC subdomains"/>
    <property type="match status" value="2"/>
</dbReference>
<evidence type="ECO:0000313" key="10">
    <source>
        <dbReference type="EMBL" id="GEA60016.1"/>
    </source>
</evidence>
<evidence type="ECO:0000256" key="7">
    <source>
        <dbReference type="ARBA" id="ARBA00022989"/>
    </source>
</evidence>
<dbReference type="InterPro" id="IPR004764">
    <property type="entry name" value="MdtF-like"/>
</dbReference>
<dbReference type="RefSeq" id="WP_141270350.1">
    <property type="nucleotide sequence ID" value="NZ_BJLH01000005.1"/>
</dbReference>
<dbReference type="SUPFAM" id="SSF82693">
    <property type="entry name" value="Multidrug efflux transporter AcrB pore domain, PN1, PN2, PC1 and PC2 subdomains"/>
    <property type="match status" value="3"/>
</dbReference>
<feature type="transmembrane region" description="Helical" evidence="9">
    <location>
        <begin position="472"/>
        <end position="499"/>
    </location>
</feature>
<dbReference type="FunFam" id="1.20.1640.10:FF:000001">
    <property type="entry name" value="Efflux pump membrane transporter"/>
    <property type="match status" value="1"/>
</dbReference>
<dbReference type="GO" id="GO:0009636">
    <property type="term" value="P:response to toxic substance"/>
    <property type="evidence" value="ECO:0007669"/>
    <property type="project" value="UniProtKB-ARBA"/>
</dbReference>
<keyword evidence="7 9" id="KW-1133">Transmembrane helix</keyword>
<dbReference type="GO" id="GO:0015562">
    <property type="term" value="F:efflux transmembrane transporter activity"/>
    <property type="evidence" value="ECO:0007669"/>
    <property type="project" value="InterPro"/>
</dbReference>
<name>A0A4Y3IKV6_9VIBR</name>
<comment type="similarity">
    <text evidence="2 9">Belongs to the resistance-nodulation-cell division (RND) (TC 2.A.6) family.</text>
</comment>
<keyword evidence="5 9" id="KW-0997">Cell inner membrane</keyword>
<dbReference type="PANTHER" id="PTHR32063">
    <property type="match status" value="1"/>
</dbReference>
<feature type="transmembrane region" description="Helical" evidence="9">
    <location>
        <begin position="1003"/>
        <end position="1025"/>
    </location>
</feature>
<dbReference type="PANTHER" id="PTHR32063:SF13">
    <property type="entry name" value="MULTIDRUG EFFLUX PUMP SUBUNIT ACRB-RELATED"/>
    <property type="match status" value="1"/>
</dbReference>
<dbReference type="InterPro" id="IPR001036">
    <property type="entry name" value="Acrflvin-R"/>
</dbReference>
<feature type="transmembrane region" description="Helical" evidence="9">
    <location>
        <begin position="872"/>
        <end position="889"/>
    </location>
</feature>